<proteinExistence type="predicted"/>
<evidence type="ECO:0008006" key="8">
    <source>
        <dbReference type="Google" id="ProtNLM"/>
    </source>
</evidence>
<keyword evidence="3" id="KW-0479">Metal-binding</keyword>
<dbReference type="PROSITE" id="PS51404">
    <property type="entry name" value="DYP_PEROXIDASE"/>
    <property type="match status" value="1"/>
</dbReference>
<name>A0A1I4BEY5_9HYPH</name>
<comment type="cofactor">
    <cofactor evidence="1">
        <name>heme b</name>
        <dbReference type="ChEBI" id="CHEBI:60344"/>
    </cofactor>
</comment>
<dbReference type="GO" id="GO:0004601">
    <property type="term" value="F:peroxidase activity"/>
    <property type="evidence" value="ECO:0007669"/>
    <property type="project" value="UniProtKB-KW"/>
</dbReference>
<evidence type="ECO:0000256" key="1">
    <source>
        <dbReference type="ARBA" id="ARBA00001970"/>
    </source>
</evidence>
<reference evidence="6 7" key="1">
    <citation type="submission" date="2016-10" db="EMBL/GenBank/DDBJ databases">
        <authorList>
            <person name="Varghese N."/>
            <person name="Submissions S."/>
        </authorList>
    </citation>
    <scope>NUCLEOTIDE SEQUENCE [LARGE SCALE GENOMIC DNA]</scope>
    <source>
        <strain evidence="6 7">DSM 21822</strain>
    </source>
</reference>
<gene>
    <name evidence="6" type="ORF">SAMN04488498_11065</name>
</gene>
<dbReference type="EMBL" id="FOSL01000010">
    <property type="protein sequence ID" value="SFK66697.1"/>
    <property type="molecule type" value="Genomic_DNA"/>
</dbReference>
<dbReference type="SUPFAM" id="SSF54909">
    <property type="entry name" value="Dimeric alpha+beta barrel"/>
    <property type="match status" value="1"/>
</dbReference>
<dbReference type="AlphaFoldDB" id="A0A1I4BEY5"/>
<dbReference type="GO" id="GO:0005829">
    <property type="term" value="C:cytosol"/>
    <property type="evidence" value="ECO:0007669"/>
    <property type="project" value="TreeGrafter"/>
</dbReference>
<keyword evidence="2" id="KW-0575">Peroxidase</keyword>
<evidence type="ECO:0000313" key="7">
    <source>
        <dbReference type="Proteomes" id="UP000323300"/>
    </source>
</evidence>
<protein>
    <recommendedName>
        <fullName evidence="8">Dyp-type peroxidase family</fullName>
    </recommendedName>
</protein>
<sequence>MPAPDPDPTKPDRRNVQGLVAYRYEQPRYAVLLFSIADAGLARGFLRSWLPRVPRGDQDPKSLTGPVLNFAFSWTGLSKLLAADPALDAASGRRELDWAFTDQTPDQAAVSSQLGFIENSAPANWWGKHVAPADIHLAVYMAFDDDDQATRSLAEIRTSAALSGLAECKLPEFGQGALSGYRPEGGFLHFGYRDGVTSPAIDWDDSKQSGTVDFREFLMGYPNDDYPVAPQNPGAWRDFARDGSFACLAWISQDVAAFNRFLDANAPLATRHAAPGFERDWVAAKLLGRWPDGSPLIRHPERPPDRPDFDDAFGYGDDKAGLRCPLSSHIRVVNLRDQELTFVNQRRFPGGPPRFVRRGFSYGPKLTGSVDDGIDRGVIGTFICARVNEQFYSVLRWIQKTDFAEGYFNLPYAGSMQDALFGNRKKPGSSARFPIPFESGEPARADLVDFITYKGVAVLFLPSFTALARLT</sequence>
<evidence type="ECO:0000256" key="2">
    <source>
        <dbReference type="ARBA" id="ARBA00022559"/>
    </source>
</evidence>
<dbReference type="Proteomes" id="UP000323300">
    <property type="component" value="Unassembled WGS sequence"/>
</dbReference>
<dbReference type="RefSeq" id="WP_149761321.1">
    <property type="nucleotide sequence ID" value="NZ_BSPE01000007.1"/>
</dbReference>
<dbReference type="PANTHER" id="PTHR30521:SF5">
    <property type="entry name" value="BLR4509 PROTEIN"/>
    <property type="match status" value="1"/>
</dbReference>
<keyword evidence="7" id="KW-1185">Reference proteome</keyword>
<keyword evidence="5" id="KW-0408">Iron</keyword>
<evidence type="ECO:0000256" key="5">
    <source>
        <dbReference type="ARBA" id="ARBA00023004"/>
    </source>
</evidence>
<evidence type="ECO:0000256" key="4">
    <source>
        <dbReference type="ARBA" id="ARBA00023002"/>
    </source>
</evidence>
<dbReference type="PANTHER" id="PTHR30521">
    <property type="entry name" value="DEFERROCHELATASE/PEROXIDASE"/>
    <property type="match status" value="1"/>
</dbReference>
<evidence type="ECO:0000256" key="3">
    <source>
        <dbReference type="ARBA" id="ARBA00022723"/>
    </source>
</evidence>
<evidence type="ECO:0000313" key="6">
    <source>
        <dbReference type="EMBL" id="SFK66697.1"/>
    </source>
</evidence>
<dbReference type="GO" id="GO:0046872">
    <property type="term" value="F:metal ion binding"/>
    <property type="evidence" value="ECO:0007669"/>
    <property type="project" value="UniProtKB-KW"/>
</dbReference>
<accession>A0A1I4BEY5</accession>
<dbReference type="InterPro" id="IPR006314">
    <property type="entry name" value="Dyp_peroxidase"/>
</dbReference>
<organism evidence="6 7">
    <name type="scientific">Neomesorhizobium albiziae</name>
    <dbReference type="NCBI Taxonomy" id="335020"/>
    <lineage>
        <taxon>Bacteria</taxon>
        <taxon>Pseudomonadati</taxon>
        <taxon>Pseudomonadota</taxon>
        <taxon>Alphaproteobacteria</taxon>
        <taxon>Hyphomicrobiales</taxon>
        <taxon>Phyllobacteriaceae</taxon>
        <taxon>Neomesorhizobium</taxon>
    </lineage>
</organism>
<keyword evidence="4" id="KW-0560">Oxidoreductase</keyword>
<dbReference type="OrthoDB" id="236246at2"/>
<dbReference type="InterPro" id="IPR011008">
    <property type="entry name" value="Dimeric_a/b-barrel"/>
</dbReference>
<dbReference type="GO" id="GO:0020037">
    <property type="term" value="F:heme binding"/>
    <property type="evidence" value="ECO:0007669"/>
    <property type="project" value="InterPro"/>
</dbReference>